<evidence type="ECO:0000313" key="10">
    <source>
        <dbReference type="EMBL" id="RDU73135.1"/>
    </source>
</evidence>
<dbReference type="CDD" id="cd01055">
    <property type="entry name" value="Nonheme_Ferritin"/>
    <property type="match status" value="1"/>
</dbReference>
<evidence type="ECO:0000313" key="11">
    <source>
        <dbReference type="Proteomes" id="UP000256424"/>
    </source>
</evidence>
<comment type="caution">
    <text evidence="10">The sequence shown here is derived from an EMBL/GenBank/DDBJ whole genome shotgun (WGS) entry which is preliminary data.</text>
</comment>
<keyword evidence="8" id="KW-0963">Cytoplasm</keyword>
<dbReference type="PROSITE" id="PS50905">
    <property type="entry name" value="FERRITIN_LIKE"/>
    <property type="match status" value="1"/>
</dbReference>
<dbReference type="InterPro" id="IPR012347">
    <property type="entry name" value="Ferritin-like"/>
</dbReference>
<dbReference type="GO" id="GO:0008198">
    <property type="term" value="F:ferrous iron binding"/>
    <property type="evidence" value="ECO:0007669"/>
    <property type="project" value="TreeGrafter"/>
</dbReference>
<evidence type="ECO:0000256" key="2">
    <source>
        <dbReference type="ARBA" id="ARBA00006950"/>
    </source>
</evidence>
<name>A0A3D8J7G5_9HELI</name>
<keyword evidence="11" id="KW-1185">Reference proteome</keyword>
<dbReference type="EC" id="1.16.3.2" evidence="8"/>
<feature type="binding site" evidence="7">
    <location>
        <position position="50"/>
    </location>
    <ligand>
        <name>Fe cation</name>
        <dbReference type="ChEBI" id="CHEBI:24875"/>
        <label>1</label>
    </ligand>
</feature>
<accession>A0A3D8J7G5</accession>
<dbReference type="SUPFAM" id="SSF47240">
    <property type="entry name" value="Ferritin-like"/>
    <property type="match status" value="1"/>
</dbReference>
<keyword evidence="6 7" id="KW-0408">Iron</keyword>
<keyword evidence="4 7" id="KW-0479">Metal-binding</keyword>
<dbReference type="GO" id="GO:0006826">
    <property type="term" value="P:iron ion transport"/>
    <property type="evidence" value="ECO:0007669"/>
    <property type="project" value="InterPro"/>
</dbReference>
<feature type="binding site" evidence="7">
    <location>
        <position position="17"/>
    </location>
    <ligand>
        <name>Fe cation</name>
        <dbReference type="ChEBI" id="CHEBI:24875"/>
        <label>1</label>
    </ligand>
</feature>
<keyword evidence="3 8" id="KW-0409">Iron storage</keyword>
<feature type="binding site" evidence="7">
    <location>
        <position position="94"/>
    </location>
    <ligand>
        <name>Fe cation</name>
        <dbReference type="ChEBI" id="CHEBI:24875"/>
        <label>1</label>
    </ligand>
</feature>
<evidence type="ECO:0000256" key="6">
    <source>
        <dbReference type="ARBA" id="ARBA00023004"/>
    </source>
</evidence>
<dbReference type="InterPro" id="IPR008331">
    <property type="entry name" value="Ferritin_DPS_dom"/>
</dbReference>
<evidence type="ECO:0000256" key="8">
    <source>
        <dbReference type="RuleBase" id="RU361145"/>
    </source>
</evidence>
<evidence type="ECO:0000259" key="9">
    <source>
        <dbReference type="PROSITE" id="PS50905"/>
    </source>
</evidence>
<comment type="similarity">
    <text evidence="2 8">Belongs to the ferritin family. Prokaryotic subfamily.</text>
</comment>
<feature type="binding site" evidence="7">
    <location>
        <position position="53"/>
    </location>
    <ligand>
        <name>Fe cation</name>
        <dbReference type="ChEBI" id="CHEBI:24875"/>
        <label>1</label>
    </ligand>
</feature>
<evidence type="ECO:0000256" key="4">
    <source>
        <dbReference type="ARBA" id="ARBA00022723"/>
    </source>
</evidence>
<dbReference type="InterPro" id="IPR009040">
    <property type="entry name" value="Ferritin-like_diiron"/>
</dbReference>
<evidence type="ECO:0000256" key="7">
    <source>
        <dbReference type="PIRSR" id="PIRSR601519-1"/>
    </source>
</evidence>
<comment type="catalytic activity">
    <reaction evidence="8">
        <text>4 Fe(2+) + O2 + 6 H2O = 4 iron(III) oxide-hydroxide + 12 H(+)</text>
        <dbReference type="Rhea" id="RHEA:11972"/>
        <dbReference type="ChEBI" id="CHEBI:15377"/>
        <dbReference type="ChEBI" id="CHEBI:15378"/>
        <dbReference type="ChEBI" id="CHEBI:15379"/>
        <dbReference type="ChEBI" id="CHEBI:29033"/>
        <dbReference type="ChEBI" id="CHEBI:78619"/>
        <dbReference type="EC" id="1.16.3.2"/>
    </reaction>
</comment>
<dbReference type="InterPro" id="IPR001519">
    <property type="entry name" value="Ferritin"/>
</dbReference>
<dbReference type="GO" id="GO:0004322">
    <property type="term" value="F:ferroxidase activity"/>
    <property type="evidence" value="ECO:0007669"/>
    <property type="project" value="TreeGrafter"/>
</dbReference>
<keyword evidence="5" id="KW-0560">Oxidoreductase</keyword>
<protein>
    <recommendedName>
        <fullName evidence="8">Ferritin</fullName>
        <ecNumber evidence="8">1.16.3.2</ecNumber>
    </recommendedName>
</protein>
<evidence type="ECO:0000256" key="5">
    <source>
        <dbReference type="ARBA" id="ARBA00023002"/>
    </source>
</evidence>
<dbReference type="PANTHER" id="PTHR11431:SF127">
    <property type="entry name" value="BACTERIAL NON-HEME FERRITIN"/>
    <property type="match status" value="1"/>
</dbReference>
<dbReference type="RefSeq" id="WP_104762716.1">
    <property type="nucleotide sequence ID" value="NZ_FZPM01000006.1"/>
</dbReference>
<dbReference type="AlphaFoldDB" id="A0A3D8J7G5"/>
<dbReference type="Pfam" id="PF00210">
    <property type="entry name" value="Ferritin"/>
    <property type="match status" value="1"/>
</dbReference>
<feature type="binding site" evidence="7">
    <location>
        <position position="127"/>
    </location>
    <ligand>
        <name>Fe cation</name>
        <dbReference type="ChEBI" id="CHEBI:24875"/>
        <label>1</label>
    </ligand>
</feature>
<comment type="function">
    <text evidence="8">Iron-storage protein.</text>
</comment>
<dbReference type="Proteomes" id="UP000256424">
    <property type="component" value="Unassembled WGS sequence"/>
</dbReference>
<dbReference type="InterPro" id="IPR041719">
    <property type="entry name" value="Ferritin_prok"/>
</dbReference>
<gene>
    <name evidence="10" type="ORF">CQA66_02620</name>
</gene>
<dbReference type="EMBL" id="NXLW01000003">
    <property type="protein sequence ID" value="RDU73135.1"/>
    <property type="molecule type" value="Genomic_DNA"/>
</dbReference>
<dbReference type="InterPro" id="IPR009078">
    <property type="entry name" value="Ferritin-like_SF"/>
</dbReference>
<dbReference type="GO" id="GO:0005829">
    <property type="term" value="C:cytosol"/>
    <property type="evidence" value="ECO:0007669"/>
    <property type="project" value="TreeGrafter"/>
</dbReference>
<dbReference type="GO" id="GO:0008199">
    <property type="term" value="F:ferric iron binding"/>
    <property type="evidence" value="ECO:0007669"/>
    <property type="project" value="InterPro"/>
</dbReference>
<dbReference type="GO" id="GO:0042802">
    <property type="term" value="F:identical protein binding"/>
    <property type="evidence" value="ECO:0007669"/>
    <property type="project" value="UniProtKB-ARBA"/>
</dbReference>
<dbReference type="Gene3D" id="1.20.1260.10">
    <property type="match status" value="1"/>
</dbReference>
<sequence>MISQEVVKKLNEQVAKEMYAANLYLSMSSWCFKNRYEGAGDFLFKHAGQENEHAQKLITYLNETDSLVELQAIAKPENNFKNLLDVFEKTYKHEVSITKSINELVSFMLEEKDYSTFNFLQWYVAEQHEEEALFRGIIDKIKLIGDQSNGLYLADQYIKTLVGK</sequence>
<evidence type="ECO:0000256" key="3">
    <source>
        <dbReference type="ARBA" id="ARBA00022434"/>
    </source>
</evidence>
<dbReference type="PANTHER" id="PTHR11431">
    <property type="entry name" value="FERRITIN"/>
    <property type="match status" value="1"/>
</dbReference>
<reference evidence="10 11" key="1">
    <citation type="submission" date="2018-04" db="EMBL/GenBank/DDBJ databases">
        <title>Novel Campyloabacter and Helicobacter Species and Strains.</title>
        <authorList>
            <person name="Mannion A.J."/>
            <person name="Shen Z."/>
            <person name="Fox J.G."/>
        </authorList>
    </citation>
    <scope>NUCLEOTIDE SEQUENCE [LARGE SCALE GENOMIC DNA]</scope>
    <source>
        <strain evidence="10 11">MIT 97-5075</strain>
    </source>
</reference>
<dbReference type="GO" id="GO:0006879">
    <property type="term" value="P:intracellular iron ion homeostasis"/>
    <property type="evidence" value="ECO:0007669"/>
    <property type="project" value="UniProtKB-KW"/>
</dbReference>
<proteinExistence type="inferred from homology"/>
<organism evidence="10 11">
    <name type="scientific">Helicobacter aurati</name>
    <dbReference type="NCBI Taxonomy" id="137778"/>
    <lineage>
        <taxon>Bacteria</taxon>
        <taxon>Pseudomonadati</taxon>
        <taxon>Campylobacterota</taxon>
        <taxon>Epsilonproteobacteria</taxon>
        <taxon>Campylobacterales</taxon>
        <taxon>Helicobacteraceae</taxon>
        <taxon>Helicobacter</taxon>
    </lineage>
</organism>
<evidence type="ECO:0000256" key="1">
    <source>
        <dbReference type="ARBA" id="ARBA00004496"/>
    </source>
</evidence>
<dbReference type="OrthoDB" id="9801481at2"/>
<dbReference type="FunFam" id="1.20.1260.10:FF:000001">
    <property type="entry name" value="Non-heme ferritin"/>
    <property type="match status" value="1"/>
</dbReference>
<comment type="subcellular location">
    <subcellularLocation>
        <location evidence="1 8">Cytoplasm</location>
    </subcellularLocation>
</comment>
<feature type="domain" description="Ferritin-like diiron" evidence="9">
    <location>
        <begin position="1"/>
        <end position="145"/>
    </location>
</feature>